<dbReference type="NCBIfam" id="TIGR01441">
    <property type="entry name" value="GPR"/>
    <property type="match status" value="1"/>
</dbReference>
<dbReference type="InterPro" id="IPR023430">
    <property type="entry name" value="Pept_HybD-like_dom_sf"/>
</dbReference>
<keyword evidence="1 4" id="KW-0645">Protease</keyword>
<keyword evidence="3 4" id="KW-0865">Zymogen</keyword>
<dbReference type="EC" id="3.4.24.78" evidence="4"/>
<dbReference type="Proteomes" id="UP000683246">
    <property type="component" value="Chromosome"/>
</dbReference>
<evidence type="ECO:0000256" key="1">
    <source>
        <dbReference type="ARBA" id="ARBA00022670"/>
    </source>
</evidence>
<dbReference type="KEGG" id="vpy:HZI73_16975"/>
<dbReference type="GO" id="GO:0004222">
    <property type="term" value="F:metalloendopeptidase activity"/>
    <property type="evidence" value="ECO:0007669"/>
    <property type="project" value="UniProtKB-UniRule"/>
</dbReference>
<protein>
    <recommendedName>
        <fullName evidence="4">Germination protease</fullName>
        <ecNumber evidence="4">3.4.24.78</ecNumber>
    </recommendedName>
    <alternativeName>
        <fullName evidence="4">GPR endopeptidase</fullName>
    </alternativeName>
    <alternativeName>
        <fullName evidence="4">Germination proteinase</fullName>
    </alternativeName>
    <alternativeName>
        <fullName evidence="4">Spore protease</fullName>
    </alternativeName>
</protein>
<comment type="catalytic activity">
    <reaction evidence="4">
        <text>Endopeptidase action with P4 Glu or Asp, P1 preferably Glu &gt; Asp, P1' hydrophobic and P2' Ala.</text>
        <dbReference type="EC" id="3.4.24.78"/>
    </reaction>
</comment>
<comment type="subunit">
    <text evidence="4">Homotetramer.</text>
</comment>
<name>A0A8J8MLH2_9FIRM</name>
<accession>A0A8J8MLH2</accession>
<dbReference type="GO" id="GO:0006508">
    <property type="term" value="P:proteolysis"/>
    <property type="evidence" value="ECO:0007669"/>
    <property type="project" value="UniProtKB-UniRule"/>
</dbReference>
<dbReference type="RefSeq" id="WP_212694569.1">
    <property type="nucleotide sequence ID" value="NZ_CP058649.1"/>
</dbReference>
<evidence type="ECO:0000313" key="6">
    <source>
        <dbReference type="Proteomes" id="UP000683246"/>
    </source>
</evidence>
<proteinExistence type="inferred from homology"/>
<sequence>MDRDQKDQLEQVEERYNVRTDLAIEAREMVGEEDVEIQGVEVVVDNLEDIDLSITKVNVMDEHGAKALNKPIGNYITMECELMKQNDPEAHEEIVRELAKQLTDLVKLNKDMTVLVVGLGNRDVTPDALGPRAVSNVLVTRHLFKEFGEPEDGEDSFNKVTAIIPGVMGQTGMETFEIIEGLVKEIKPSVIIAIDALASRRTSRVNTTIQIADTGVHPGSGVGNRRKGLNKESLGVPVIAIGVPTVVDAATIVNDTMEELLVEMKKQIPENAEICDMINSFSEQEKYGLIKEVLYPYVGNMFVTPKEIDAVIKRLSNIIASALNIMLQPKLEFDEITKFLS</sequence>
<dbReference type="HAMAP" id="MF_00626">
    <property type="entry name" value="Germination_prot"/>
    <property type="match status" value="1"/>
</dbReference>
<evidence type="ECO:0000256" key="3">
    <source>
        <dbReference type="ARBA" id="ARBA00023145"/>
    </source>
</evidence>
<comment type="PTM">
    <text evidence="4">Autoproteolytically processed. The inactive tetrameric zymogen termed p46 autoprocesses to a smaller form termed p41, which is active only during spore germination.</text>
</comment>
<dbReference type="InterPro" id="IPR005080">
    <property type="entry name" value="Peptidase_A25"/>
</dbReference>
<reference evidence="5" key="1">
    <citation type="submission" date="2020-07" db="EMBL/GenBank/DDBJ databases">
        <title>Vallitalea pronyensis genome.</title>
        <authorList>
            <person name="Postec A."/>
        </authorList>
    </citation>
    <scope>NUCLEOTIDE SEQUENCE</scope>
    <source>
        <strain evidence="5">FatNI3</strain>
    </source>
</reference>
<evidence type="ECO:0000313" key="5">
    <source>
        <dbReference type="EMBL" id="QUI23880.1"/>
    </source>
</evidence>
<comment type="similarity">
    <text evidence="4">Belongs to the peptidase A25 family.</text>
</comment>
<dbReference type="Pfam" id="PF03418">
    <property type="entry name" value="Peptidase_A25"/>
    <property type="match status" value="2"/>
</dbReference>
<keyword evidence="6" id="KW-1185">Reference proteome</keyword>
<dbReference type="SUPFAM" id="SSF53163">
    <property type="entry name" value="HybD-like"/>
    <property type="match status" value="1"/>
</dbReference>
<feature type="propeptide" id="PRO_5035347106" evidence="4">
    <location>
        <begin position="1"/>
        <end position="21"/>
    </location>
</feature>
<organism evidence="5 6">
    <name type="scientific">Vallitalea pronyensis</name>
    <dbReference type="NCBI Taxonomy" id="1348613"/>
    <lineage>
        <taxon>Bacteria</taxon>
        <taxon>Bacillati</taxon>
        <taxon>Bacillota</taxon>
        <taxon>Clostridia</taxon>
        <taxon>Lachnospirales</taxon>
        <taxon>Vallitaleaceae</taxon>
        <taxon>Vallitalea</taxon>
    </lineage>
</organism>
<feature type="chain" id="PRO_5035347107" description="Germination protease" evidence="4">
    <location>
        <begin position="22"/>
        <end position="341"/>
    </location>
</feature>
<dbReference type="GO" id="GO:0009847">
    <property type="term" value="P:spore germination"/>
    <property type="evidence" value="ECO:0007669"/>
    <property type="project" value="UniProtKB-UniRule"/>
</dbReference>
<evidence type="ECO:0000256" key="2">
    <source>
        <dbReference type="ARBA" id="ARBA00022801"/>
    </source>
</evidence>
<dbReference type="PIRSF" id="PIRSF019549">
    <property type="entry name" value="Peptidase_A25"/>
    <property type="match status" value="1"/>
</dbReference>
<comment type="function">
    <text evidence="4">Initiates the rapid degradation of small, acid-soluble proteins during spore germination.</text>
</comment>
<evidence type="ECO:0000256" key="4">
    <source>
        <dbReference type="HAMAP-Rule" id="MF_00626"/>
    </source>
</evidence>
<dbReference type="Gene3D" id="3.40.50.1450">
    <property type="entry name" value="HybD-like"/>
    <property type="match status" value="1"/>
</dbReference>
<dbReference type="EMBL" id="CP058649">
    <property type="protein sequence ID" value="QUI23880.1"/>
    <property type="molecule type" value="Genomic_DNA"/>
</dbReference>
<dbReference type="AlphaFoldDB" id="A0A8J8MLH2"/>
<keyword evidence="2 4" id="KW-0378">Hydrolase</keyword>
<gene>
    <name evidence="4" type="primary">gpr</name>
    <name evidence="5" type="ORF">HZI73_16975</name>
</gene>